<evidence type="ECO:0000313" key="1">
    <source>
        <dbReference type="EMBL" id="OAB30559.1"/>
    </source>
</evidence>
<dbReference type="SUPFAM" id="SSF53271">
    <property type="entry name" value="PRTase-like"/>
    <property type="match status" value="1"/>
</dbReference>
<dbReference type="AlphaFoldDB" id="A0A167ZKW8"/>
<dbReference type="OrthoDB" id="1315649at2"/>
<proteinExistence type="predicted"/>
<gene>
    <name evidence="1" type="ORF">FBFR_01815</name>
</gene>
<dbReference type="InterPro" id="IPR036412">
    <property type="entry name" value="HAD-like_sf"/>
</dbReference>
<dbReference type="CDD" id="cd01427">
    <property type="entry name" value="HAD_like"/>
    <property type="match status" value="1"/>
</dbReference>
<dbReference type="RefSeq" id="WP_066076171.1">
    <property type="nucleotide sequence ID" value="NZ_FRDK01000011.1"/>
</dbReference>
<dbReference type="CDD" id="cd06223">
    <property type="entry name" value="PRTases_typeI"/>
    <property type="match status" value="1"/>
</dbReference>
<dbReference type="Proteomes" id="UP000077164">
    <property type="component" value="Unassembled WGS sequence"/>
</dbReference>
<keyword evidence="2" id="KW-1185">Reference proteome</keyword>
<dbReference type="SUPFAM" id="SSF56784">
    <property type="entry name" value="HAD-like"/>
    <property type="match status" value="1"/>
</dbReference>
<organism evidence="1 2">
    <name type="scientific">Flavobacterium fryxellicola</name>
    <dbReference type="NCBI Taxonomy" id="249352"/>
    <lineage>
        <taxon>Bacteria</taxon>
        <taxon>Pseudomonadati</taxon>
        <taxon>Bacteroidota</taxon>
        <taxon>Flavobacteriia</taxon>
        <taxon>Flavobacteriales</taxon>
        <taxon>Flavobacteriaceae</taxon>
        <taxon>Flavobacterium</taxon>
    </lineage>
</organism>
<dbReference type="InterPro" id="IPR029057">
    <property type="entry name" value="PRTase-like"/>
</dbReference>
<dbReference type="Gene3D" id="3.40.50.2020">
    <property type="match status" value="1"/>
</dbReference>
<reference evidence="1 2" key="1">
    <citation type="submission" date="2016-03" db="EMBL/GenBank/DDBJ databases">
        <title>Draft genome sequence of Flavobacterium fryxellicola DSM 16209.</title>
        <authorList>
            <person name="Shin S.-K."/>
            <person name="Yi H."/>
        </authorList>
    </citation>
    <scope>NUCLEOTIDE SEQUENCE [LARGE SCALE GENOMIC DNA]</scope>
    <source>
        <strain evidence="1 2">DSM 16209</strain>
    </source>
</reference>
<dbReference type="EMBL" id="LVJE01000003">
    <property type="protein sequence ID" value="OAB30559.1"/>
    <property type="molecule type" value="Genomic_DNA"/>
</dbReference>
<comment type="caution">
    <text evidence="1">The sequence shown here is derived from an EMBL/GenBank/DDBJ whole genome shotgun (WGS) entry which is preliminary data.</text>
</comment>
<accession>A0A167ZKW8</accession>
<protein>
    <submittedName>
        <fullName evidence="1">Uncharacterized protein</fullName>
    </submittedName>
</protein>
<dbReference type="InterPro" id="IPR023214">
    <property type="entry name" value="HAD_sf"/>
</dbReference>
<dbReference type="InterPro" id="IPR000836">
    <property type="entry name" value="PRTase_dom"/>
</dbReference>
<name>A0A167ZKW8_9FLAO</name>
<dbReference type="STRING" id="249352.SAMN05444395_11138"/>
<dbReference type="Gene3D" id="3.40.50.1000">
    <property type="entry name" value="HAD superfamily/HAD-like"/>
    <property type="match status" value="1"/>
</dbReference>
<evidence type="ECO:0000313" key="2">
    <source>
        <dbReference type="Proteomes" id="UP000077164"/>
    </source>
</evidence>
<sequence>MILLIDLDGTLTNTAHPQFKRMKDGLDDTILNTIPVFDGAIEFINQQKSLGNRVIIVSDSHPKYVQKIAVEIFNVEFVFLADKPNPDRTLEFIKTNQELKELYIDRDNFILIGDSFLDIELGRRLNIRTVHTKFYKASEVDERDGIGQDWKPLKMGPTFYAKSYSSINKIIDSPLSRLLAIEAAFTGSDSYRSVAFKDIKTQNGFIAFRCLARQEDGECDKYARADKYYQIDNPKRSQEFLNTLVNGLNSYLSRLESLPQYQWDYLTYVSDKKTTSPPNKMKEIFDLIGSAITKIKLFEWRDEVDGSLRNRPDYTSRRAFISKFLTTKTEFDLTDKNIIVIDDQFTSSATAYEIVTQLKARGAKNILFIALFYLILPIHSKKCPRCNNDMKISIRKEDGVKFHNCSYKTGCGLSTKIN</sequence>